<sequence>MSEVRTARTYNQRHVPREYTPGGRRVSIYVSWSYPAEAGRDTAGLDNRFSTMTEVRRVAWPDYEDPRWSDPYRFQQGIAGSLELFFWAWVPFQDFVEEVTGHPVPVYQRIDQAGFPTPLDERVLDDTDVLFVFGLDHAVTGQEARPGEIEALRAFLGREGTCLVLGPHHDVGASDDLKVREMEYRHHGDPLVPRQQRFATYVRDLMQGLGVPVMNRYGLRPATGEGNRIVPLSTVRDLDPKGWLDGVTNFNFHMHLPHYEVTTDDPDTVRVLARQPIDLSRPHPFTEAGNTEFNMLLWMPPGGDRAADLLLADSTIFSSLFGGDESLRNFWRNLVSP</sequence>
<organism evidence="1 2">
    <name type="scientific">Streptomyces filipinensis</name>
    <dbReference type="NCBI Taxonomy" id="66887"/>
    <lineage>
        <taxon>Bacteria</taxon>
        <taxon>Bacillati</taxon>
        <taxon>Actinomycetota</taxon>
        <taxon>Actinomycetes</taxon>
        <taxon>Kitasatosporales</taxon>
        <taxon>Streptomycetaceae</taxon>
        <taxon>Streptomyces</taxon>
    </lineage>
</organism>
<dbReference type="Proteomes" id="UP000618795">
    <property type="component" value="Unassembled WGS sequence"/>
</dbReference>
<proteinExistence type="predicted"/>
<comment type="caution">
    <text evidence="1">The sequence shown here is derived from an EMBL/GenBank/DDBJ whole genome shotgun (WGS) entry which is preliminary data.</text>
</comment>
<accession>A0A918MER6</accession>
<name>A0A918MER6_9ACTN</name>
<evidence type="ECO:0000313" key="1">
    <source>
        <dbReference type="EMBL" id="GGV17710.1"/>
    </source>
</evidence>
<dbReference type="EMBL" id="BMTD01000019">
    <property type="protein sequence ID" value="GGV17710.1"/>
    <property type="molecule type" value="Genomic_DNA"/>
</dbReference>
<reference evidence="1" key="2">
    <citation type="submission" date="2020-09" db="EMBL/GenBank/DDBJ databases">
        <authorList>
            <person name="Sun Q."/>
            <person name="Ohkuma M."/>
        </authorList>
    </citation>
    <scope>NUCLEOTIDE SEQUENCE</scope>
    <source>
        <strain evidence="1">JCM 4369</strain>
    </source>
</reference>
<dbReference type="RefSeq" id="WP_191877200.1">
    <property type="nucleotide sequence ID" value="NZ_BMTD01000019.1"/>
</dbReference>
<evidence type="ECO:0000313" key="2">
    <source>
        <dbReference type="Proteomes" id="UP000618795"/>
    </source>
</evidence>
<dbReference type="AlphaFoldDB" id="A0A918MER6"/>
<gene>
    <name evidence="1" type="ORF">GCM10010260_66560</name>
</gene>
<keyword evidence="2" id="KW-1185">Reference proteome</keyword>
<reference evidence="1" key="1">
    <citation type="journal article" date="2014" name="Int. J. Syst. Evol. Microbiol.">
        <title>Complete genome sequence of Corynebacterium casei LMG S-19264T (=DSM 44701T), isolated from a smear-ripened cheese.</title>
        <authorList>
            <consortium name="US DOE Joint Genome Institute (JGI-PGF)"/>
            <person name="Walter F."/>
            <person name="Albersmeier A."/>
            <person name="Kalinowski J."/>
            <person name="Ruckert C."/>
        </authorList>
    </citation>
    <scope>NUCLEOTIDE SEQUENCE</scope>
    <source>
        <strain evidence="1">JCM 4369</strain>
    </source>
</reference>
<protein>
    <submittedName>
        <fullName evidence="1">Uncharacterized protein</fullName>
    </submittedName>
</protein>